<feature type="domain" description="N-acetyltransferase" evidence="1">
    <location>
        <begin position="9"/>
        <end position="169"/>
    </location>
</feature>
<dbReference type="Gene3D" id="3.40.630.30">
    <property type="match status" value="1"/>
</dbReference>
<dbReference type="EMBL" id="JPFK01000003">
    <property type="protein sequence ID" value="KFB01995.1"/>
    <property type="molecule type" value="Genomic_DNA"/>
</dbReference>
<keyword evidence="3" id="KW-1185">Reference proteome</keyword>
<dbReference type="eggNOG" id="COG1670">
    <property type="taxonomic scope" value="Bacteria"/>
</dbReference>
<proteinExistence type="predicted"/>
<dbReference type="PANTHER" id="PTHR43792:SF1">
    <property type="entry name" value="N-ACETYLTRANSFERASE DOMAIN-CONTAINING PROTEIN"/>
    <property type="match status" value="1"/>
</dbReference>
<comment type="caution">
    <text evidence="2">The sequence shown here is derived from an EMBL/GenBank/DDBJ whole genome shotgun (WGS) entry which is preliminary data.</text>
</comment>
<dbReference type="STRING" id="1197477.IA57_03805"/>
<evidence type="ECO:0000259" key="1">
    <source>
        <dbReference type="PROSITE" id="PS51186"/>
    </source>
</evidence>
<reference evidence="3" key="2">
    <citation type="submission" date="2014-07" db="EMBL/GenBank/DDBJ databases">
        <title>Genome sequence of Mangrovimonas yunxiaonensis.</title>
        <authorList>
            <person name="Li Y."/>
            <person name="Zheng T."/>
        </authorList>
    </citation>
    <scope>NUCLEOTIDE SEQUENCE [LARGE SCALE GENOMIC DNA]</scope>
    <source>
        <strain evidence="3">LY01</strain>
    </source>
</reference>
<dbReference type="AlphaFoldDB" id="A0A084TMQ9"/>
<sequence length="169" mass="19029">MIVAETPRLIISTFTTADAPFLISLLNTPSYLKYVGDKNIKTLTAAKNHIKERHLKSYKEHGFGFYKLQLKTTQETIGSCGLARRAELDHVDLGFAFLPEHEGHGYGHEASLKIMQLAKTQFNLKKLVAITLPTNQNSIKLITKLGFALEKKVKPFEDDEELLLFAKTL</sequence>
<gene>
    <name evidence="2" type="ORF">IA57_03805</name>
</gene>
<dbReference type="GO" id="GO:0016747">
    <property type="term" value="F:acyltransferase activity, transferring groups other than amino-acyl groups"/>
    <property type="evidence" value="ECO:0007669"/>
    <property type="project" value="InterPro"/>
</dbReference>
<dbReference type="InterPro" id="IPR051531">
    <property type="entry name" value="N-acetyltransferase"/>
</dbReference>
<dbReference type="Proteomes" id="UP000028521">
    <property type="component" value="Unassembled WGS sequence"/>
</dbReference>
<evidence type="ECO:0000313" key="3">
    <source>
        <dbReference type="Proteomes" id="UP000028521"/>
    </source>
</evidence>
<dbReference type="PANTHER" id="PTHR43792">
    <property type="entry name" value="GNAT FAMILY, PUTATIVE (AFU_ORTHOLOGUE AFUA_3G00765)-RELATED-RELATED"/>
    <property type="match status" value="1"/>
</dbReference>
<keyword evidence="2" id="KW-0808">Transferase</keyword>
<dbReference type="RefSeq" id="WP_036119312.1">
    <property type="nucleotide sequence ID" value="NZ_BMET01000005.1"/>
</dbReference>
<accession>A0A084TMQ9</accession>
<name>A0A084TMQ9_9FLAO</name>
<protein>
    <submittedName>
        <fullName evidence="2">GCN5 family acetyltransferase</fullName>
    </submittedName>
</protein>
<dbReference type="InterPro" id="IPR016181">
    <property type="entry name" value="Acyl_CoA_acyltransferase"/>
</dbReference>
<dbReference type="SUPFAM" id="SSF55729">
    <property type="entry name" value="Acyl-CoA N-acyltransferases (Nat)"/>
    <property type="match status" value="1"/>
</dbReference>
<reference evidence="2 3" key="1">
    <citation type="journal article" date="2014" name="Genome Announc.">
        <title>Draft Genome Sequence of the Algicidal Bacterium Mangrovimonas yunxiaonensis Strain LY01.</title>
        <authorList>
            <person name="Li Y."/>
            <person name="Zhu H."/>
            <person name="Li C."/>
            <person name="Zhang H."/>
            <person name="Chen Z."/>
            <person name="Zheng W."/>
            <person name="Xu H."/>
            <person name="Zheng T."/>
        </authorList>
    </citation>
    <scope>NUCLEOTIDE SEQUENCE [LARGE SCALE GENOMIC DNA]</scope>
    <source>
        <strain evidence="2 3">LY01</strain>
    </source>
</reference>
<dbReference type="InterPro" id="IPR000182">
    <property type="entry name" value="GNAT_dom"/>
</dbReference>
<organism evidence="2 3">
    <name type="scientific">Mangrovimonas yunxiaonensis</name>
    <dbReference type="NCBI Taxonomy" id="1197477"/>
    <lineage>
        <taxon>Bacteria</taxon>
        <taxon>Pseudomonadati</taxon>
        <taxon>Bacteroidota</taxon>
        <taxon>Flavobacteriia</taxon>
        <taxon>Flavobacteriales</taxon>
        <taxon>Flavobacteriaceae</taxon>
        <taxon>Mangrovimonas</taxon>
    </lineage>
</organism>
<dbReference type="OrthoDB" id="9798081at2"/>
<dbReference type="PROSITE" id="PS51186">
    <property type="entry name" value="GNAT"/>
    <property type="match status" value="1"/>
</dbReference>
<dbReference type="Pfam" id="PF13302">
    <property type="entry name" value="Acetyltransf_3"/>
    <property type="match status" value="1"/>
</dbReference>
<evidence type="ECO:0000313" key="2">
    <source>
        <dbReference type="EMBL" id="KFB01995.1"/>
    </source>
</evidence>